<protein>
    <submittedName>
        <fullName evidence="2">Uncharacterized protein</fullName>
    </submittedName>
</protein>
<dbReference type="InterPro" id="IPR051766">
    <property type="entry name" value="TXND_domain-containing"/>
</dbReference>
<dbReference type="Proteomes" id="UP001153148">
    <property type="component" value="Unassembled WGS sequence"/>
</dbReference>
<accession>A0ABN7P5A7</accession>
<keyword evidence="1" id="KW-0175">Coiled coil</keyword>
<gene>
    <name evidence="2" type="ORF">TPAB3V08_LOCUS9871</name>
</gene>
<feature type="non-terminal residue" evidence="2">
    <location>
        <position position="172"/>
    </location>
</feature>
<evidence type="ECO:0000256" key="1">
    <source>
        <dbReference type="SAM" id="Coils"/>
    </source>
</evidence>
<organism evidence="2 3">
    <name type="scientific">Timema podura</name>
    <name type="common">Walking stick</name>
    <dbReference type="NCBI Taxonomy" id="61482"/>
    <lineage>
        <taxon>Eukaryota</taxon>
        <taxon>Metazoa</taxon>
        <taxon>Ecdysozoa</taxon>
        <taxon>Arthropoda</taxon>
        <taxon>Hexapoda</taxon>
        <taxon>Insecta</taxon>
        <taxon>Pterygota</taxon>
        <taxon>Neoptera</taxon>
        <taxon>Polyneoptera</taxon>
        <taxon>Phasmatodea</taxon>
        <taxon>Timematodea</taxon>
        <taxon>Timematoidea</taxon>
        <taxon>Timematidae</taxon>
        <taxon>Timema</taxon>
    </lineage>
</organism>
<proteinExistence type="predicted"/>
<reference evidence="2" key="1">
    <citation type="submission" date="2021-03" db="EMBL/GenBank/DDBJ databases">
        <authorList>
            <person name="Tran Van P."/>
        </authorList>
    </citation>
    <scope>NUCLEOTIDE SEQUENCE</scope>
</reference>
<sequence length="172" mass="19626">MESVLKKIKLEIGDFVTLAIANSDNIEQLARFRNTSEPTWVIIAGGELVNVIFGANAPILIRAVREEIAKEEAVQAGKNERQAVPFDQLTLEELIRLEAKELLELEQIKKKEKELATKAAVKNEERLRYLEKFTHDHTVLLLMPFLFENGESEALQKMMQILLFEGYTTEAK</sequence>
<keyword evidence="3" id="KW-1185">Reference proteome</keyword>
<evidence type="ECO:0000313" key="3">
    <source>
        <dbReference type="Proteomes" id="UP001153148"/>
    </source>
</evidence>
<dbReference type="PANTHER" id="PTHR46135:SF3">
    <property type="entry name" value="NME_NM23 FAMILY MEMBER 8"/>
    <property type="match status" value="1"/>
</dbReference>
<dbReference type="PANTHER" id="PTHR46135">
    <property type="entry name" value="NME/NM23 FAMILY MEMBER 8"/>
    <property type="match status" value="1"/>
</dbReference>
<dbReference type="EMBL" id="CAJPIN010023184">
    <property type="protein sequence ID" value="CAG2062923.1"/>
    <property type="molecule type" value="Genomic_DNA"/>
</dbReference>
<feature type="coiled-coil region" evidence="1">
    <location>
        <begin position="91"/>
        <end position="125"/>
    </location>
</feature>
<name>A0ABN7P5A7_TIMPD</name>
<evidence type="ECO:0000313" key="2">
    <source>
        <dbReference type="EMBL" id="CAG2062923.1"/>
    </source>
</evidence>
<comment type="caution">
    <text evidence="2">The sequence shown here is derived from an EMBL/GenBank/DDBJ whole genome shotgun (WGS) entry which is preliminary data.</text>
</comment>